<dbReference type="InterPro" id="IPR011256">
    <property type="entry name" value="Reg_factor_effector_dom_sf"/>
</dbReference>
<keyword evidence="3" id="KW-0238">DNA-binding</keyword>
<dbReference type="AlphaFoldDB" id="A0A1S8MHG9"/>
<dbReference type="InterPro" id="IPR047057">
    <property type="entry name" value="MerR_fam"/>
</dbReference>
<dbReference type="SMART" id="SM00422">
    <property type="entry name" value="HTH_MERR"/>
    <property type="match status" value="1"/>
</dbReference>
<dbReference type="PANTHER" id="PTHR30204:SF69">
    <property type="entry name" value="MERR-FAMILY TRANSCRIPTIONAL REGULATOR"/>
    <property type="match status" value="1"/>
</dbReference>
<keyword evidence="6" id="KW-1185">Reference proteome</keyword>
<accession>A0A1S8MHG9</accession>
<dbReference type="Gene3D" id="3.20.80.10">
    <property type="entry name" value="Regulatory factor, effector binding domain"/>
    <property type="match status" value="1"/>
</dbReference>
<dbReference type="KEGG" id="crw:CROST_027630"/>
<dbReference type="PROSITE" id="PS50937">
    <property type="entry name" value="HTH_MERR_2"/>
    <property type="match status" value="1"/>
</dbReference>
<keyword evidence="1" id="KW-0678">Repressor</keyword>
<dbReference type="SUPFAM" id="SSF55136">
    <property type="entry name" value="Probable bacterial effector-binding domain"/>
    <property type="match status" value="1"/>
</dbReference>
<dbReference type="Proteomes" id="UP000190951">
    <property type="component" value="Chromosome"/>
</dbReference>
<dbReference type="GO" id="GO:0003677">
    <property type="term" value="F:DNA binding"/>
    <property type="evidence" value="ECO:0007669"/>
    <property type="project" value="UniProtKB-KW"/>
</dbReference>
<reference evidence="5 6" key="1">
    <citation type="submission" date="2022-04" db="EMBL/GenBank/DDBJ databases">
        <title>Genome sequence of C. roseum typestrain.</title>
        <authorList>
            <person name="Poehlein A."/>
            <person name="Schoch T."/>
            <person name="Duerre P."/>
            <person name="Daniel R."/>
        </authorList>
    </citation>
    <scope>NUCLEOTIDE SEQUENCE [LARGE SCALE GENOMIC DNA]</scope>
    <source>
        <strain evidence="5 6">DSM 7320</strain>
    </source>
</reference>
<dbReference type="InterPro" id="IPR009061">
    <property type="entry name" value="DNA-bd_dom_put_sf"/>
</dbReference>
<evidence type="ECO:0000256" key="1">
    <source>
        <dbReference type="ARBA" id="ARBA00022491"/>
    </source>
</evidence>
<dbReference type="SUPFAM" id="SSF46955">
    <property type="entry name" value="Putative DNA-binding domain"/>
    <property type="match status" value="1"/>
</dbReference>
<dbReference type="PANTHER" id="PTHR30204">
    <property type="entry name" value="REDOX-CYCLING DRUG-SENSING TRANSCRIPTIONAL ACTIVATOR SOXR"/>
    <property type="match status" value="1"/>
</dbReference>
<proteinExistence type="predicted"/>
<sequence length="273" mass="32269">MENYLSISQMAKIHNLSRQTLIYYDKIDLFKPIYIDKNAYRYYSVYQIPFLREICFLKSIGVKLEDIKKHIKNRDTTSAISLLKCHEKFIDEEIEKLNKVRASIEERLNLYSSVEEFKDELYRPMVEEFGERRVIFIPFEKEISREELHLTQVKIRKIINKHNILPASEFGVIIKKDKIDKEYIFEDAGGFIVLPDVEYPIENTIVLPKGKYACMYKYGMPYSTKDLENLIKWINNNNYKIVGDIIDACILDATFYSSRSKTDLCQLQIPVEI</sequence>
<evidence type="ECO:0000256" key="2">
    <source>
        <dbReference type="ARBA" id="ARBA00023015"/>
    </source>
</evidence>
<keyword evidence="4" id="KW-0804">Transcription</keyword>
<dbReference type="EMBL" id="CP096983">
    <property type="protein sequence ID" value="URZ12046.1"/>
    <property type="molecule type" value="Genomic_DNA"/>
</dbReference>
<gene>
    <name evidence="5" type="primary">bmrR_2</name>
    <name evidence="5" type="ORF">CROST_027630</name>
</gene>
<dbReference type="RefSeq" id="WP_077832073.1">
    <property type="nucleotide sequence ID" value="NZ_CP096983.1"/>
</dbReference>
<dbReference type="GO" id="GO:0003700">
    <property type="term" value="F:DNA-binding transcription factor activity"/>
    <property type="evidence" value="ECO:0007669"/>
    <property type="project" value="InterPro"/>
</dbReference>
<protein>
    <submittedName>
        <fullName evidence="5">Multidrug-efflux transporter 1 regulator</fullName>
    </submittedName>
</protein>
<keyword evidence="2" id="KW-0805">Transcription regulation</keyword>
<dbReference type="InterPro" id="IPR000551">
    <property type="entry name" value="MerR-type_HTH_dom"/>
</dbReference>
<evidence type="ECO:0000313" key="6">
    <source>
        <dbReference type="Proteomes" id="UP000190951"/>
    </source>
</evidence>
<dbReference type="STRING" id="84029.CROST_46320"/>
<evidence type="ECO:0000313" key="5">
    <source>
        <dbReference type="EMBL" id="URZ12046.1"/>
    </source>
</evidence>
<evidence type="ECO:0000256" key="4">
    <source>
        <dbReference type="ARBA" id="ARBA00023163"/>
    </source>
</evidence>
<dbReference type="Pfam" id="PF13411">
    <property type="entry name" value="MerR_1"/>
    <property type="match status" value="1"/>
</dbReference>
<name>A0A1S8MHG9_9CLOT</name>
<evidence type="ECO:0000256" key="3">
    <source>
        <dbReference type="ARBA" id="ARBA00023125"/>
    </source>
</evidence>
<organism evidence="5 6">
    <name type="scientific">Clostridium felsineum</name>
    <dbReference type="NCBI Taxonomy" id="36839"/>
    <lineage>
        <taxon>Bacteria</taxon>
        <taxon>Bacillati</taxon>
        <taxon>Bacillota</taxon>
        <taxon>Clostridia</taxon>
        <taxon>Eubacteriales</taxon>
        <taxon>Clostridiaceae</taxon>
        <taxon>Clostridium</taxon>
    </lineage>
</organism>
<dbReference type="Gene3D" id="1.10.1660.10">
    <property type="match status" value="1"/>
</dbReference>